<dbReference type="FunCoup" id="K1Y404">
    <property type="interactions" value="667"/>
</dbReference>
<evidence type="ECO:0000313" key="14">
    <source>
        <dbReference type="EMBL" id="EKD19914.1"/>
    </source>
</evidence>
<keyword evidence="8 11" id="KW-0030">Aminoacyl-tRNA synthetase</keyword>
<dbReference type="CDD" id="cd00808">
    <property type="entry name" value="GluRS_core"/>
    <property type="match status" value="1"/>
</dbReference>
<evidence type="ECO:0000256" key="1">
    <source>
        <dbReference type="ARBA" id="ARBA00004173"/>
    </source>
</evidence>
<proteinExistence type="inferred from homology"/>
<evidence type="ECO:0000256" key="12">
    <source>
        <dbReference type="SAM" id="Coils"/>
    </source>
</evidence>
<dbReference type="GeneID" id="18757801"/>
<dbReference type="Gene3D" id="3.40.50.620">
    <property type="entry name" value="HUPs"/>
    <property type="match status" value="1"/>
</dbReference>
<dbReference type="RefSeq" id="XP_007289755.1">
    <property type="nucleotide sequence ID" value="XM_007289693.1"/>
</dbReference>
<dbReference type="InterPro" id="IPR033910">
    <property type="entry name" value="GluRS_core"/>
</dbReference>
<dbReference type="STRING" id="1072389.K1Y404"/>
<dbReference type="HAMAP" id="MF_00022">
    <property type="entry name" value="Glu_tRNA_synth_type1"/>
    <property type="match status" value="1"/>
</dbReference>
<dbReference type="InterPro" id="IPR020058">
    <property type="entry name" value="Glu/Gln-tRNA-synth_Ib_cat-dom"/>
</dbReference>
<dbReference type="InterPro" id="IPR020751">
    <property type="entry name" value="aa-tRNA-synth_I_codon-bd_sub2"/>
</dbReference>
<dbReference type="InterPro" id="IPR014729">
    <property type="entry name" value="Rossmann-like_a/b/a_fold"/>
</dbReference>
<comment type="similarity">
    <text evidence="2">Belongs to the class-I aminoacyl-tRNA synthetase family. Glutamate--tRNA ligase type 1 subfamily.</text>
</comment>
<dbReference type="InParanoid" id="K1Y404"/>
<dbReference type="FunFam" id="3.40.50.620:FF:000045">
    <property type="entry name" value="Glutamate--tRNA ligase, mitochondrial"/>
    <property type="match status" value="1"/>
</dbReference>
<dbReference type="EC" id="6.1.1.17" evidence="3"/>
<reference evidence="14 15" key="1">
    <citation type="journal article" date="2012" name="BMC Genomics">
        <title>Sequencing the genome of Marssonina brunnea reveals fungus-poplar co-evolution.</title>
        <authorList>
            <person name="Zhu S."/>
            <person name="Cao Y.-Z."/>
            <person name="Jiang C."/>
            <person name="Tan B.-Y."/>
            <person name="Wang Z."/>
            <person name="Feng S."/>
            <person name="Zhang L."/>
            <person name="Su X.-H."/>
            <person name="Brejova B."/>
            <person name="Vinar T."/>
            <person name="Xu M."/>
            <person name="Wang M.-X."/>
            <person name="Zhang S.-G."/>
            <person name="Huang M.-R."/>
            <person name="Wu R."/>
            <person name="Zhou Y."/>
        </authorList>
    </citation>
    <scope>NUCLEOTIDE SEQUENCE [LARGE SCALE GENOMIC DNA]</scope>
    <source>
        <strain evidence="14 15">MB_m1</strain>
    </source>
</reference>
<evidence type="ECO:0000256" key="7">
    <source>
        <dbReference type="ARBA" id="ARBA00022917"/>
    </source>
</evidence>
<accession>K1Y404</accession>
<feature type="domain" description="Glutamyl/glutaminyl-tRNA synthetase class Ib catalytic" evidence="13">
    <location>
        <begin position="51"/>
        <end position="363"/>
    </location>
</feature>
<keyword evidence="15" id="KW-1185">Reference proteome</keyword>
<evidence type="ECO:0000259" key="13">
    <source>
        <dbReference type="Pfam" id="PF00749"/>
    </source>
</evidence>
<dbReference type="SUPFAM" id="SSF48163">
    <property type="entry name" value="An anticodon-binding domain of class I aminoacyl-tRNA synthetases"/>
    <property type="match status" value="1"/>
</dbReference>
<keyword evidence="7 11" id="KW-0648">Protein biosynthesis</keyword>
<name>K1Y404_MARBU</name>
<dbReference type="InterPro" id="IPR004527">
    <property type="entry name" value="Glu-tRNA-ligase_bac/mito"/>
</dbReference>
<dbReference type="OMA" id="YHYLRWA"/>
<evidence type="ECO:0000313" key="15">
    <source>
        <dbReference type="Proteomes" id="UP000006753"/>
    </source>
</evidence>
<dbReference type="GO" id="GO:0004818">
    <property type="term" value="F:glutamate-tRNA ligase activity"/>
    <property type="evidence" value="ECO:0007669"/>
    <property type="project" value="UniProtKB-EC"/>
</dbReference>
<dbReference type="eggNOG" id="KOG1149">
    <property type="taxonomic scope" value="Eukaryota"/>
</dbReference>
<dbReference type="Pfam" id="PF00749">
    <property type="entry name" value="tRNA-synt_1c"/>
    <property type="match status" value="1"/>
</dbReference>
<evidence type="ECO:0000256" key="4">
    <source>
        <dbReference type="ARBA" id="ARBA00022598"/>
    </source>
</evidence>
<evidence type="ECO:0000256" key="2">
    <source>
        <dbReference type="ARBA" id="ARBA00007894"/>
    </source>
</evidence>
<evidence type="ECO:0000256" key="3">
    <source>
        <dbReference type="ARBA" id="ARBA00012835"/>
    </source>
</evidence>
<dbReference type="GO" id="GO:0005739">
    <property type="term" value="C:mitochondrion"/>
    <property type="evidence" value="ECO:0007669"/>
    <property type="project" value="UniProtKB-SubCell"/>
</dbReference>
<evidence type="ECO:0000256" key="5">
    <source>
        <dbReference type="ARBA" id="ARBA00022741"/>
    </source>
</evidence>
<dbReference type="GO" id="GO:0000049">
    <property type="term" value="F:tRNA binding"/>
    <property type="evidence" value="ECO:0007669"/>
    <property type="project" value="InterPro"/>
</dbReference>
<dbReference type="GO" id="GO:0008270">
    <property type="term" value="F:zinc ion binding"/>
    <property type="evidence" value="ECO:0007669"/>
    <property type="project" value="InterPro"/>
</dbReference>
<evidence type="ECO:0000256" key="8">
    <source>
        <dbReference type="ARBA" id="ARBA00023146"/>
    </source>
</evidence>
<gene>
    <name evidence="14" type="ORF">MBM_01866</name>
</gene>
<dbReference type="InterPro" id="IPR049940">
    <property type="entry name" value="GluQ/Sye"/>
</dbReference>
<dbReference type="GO" id="GO:0005524">
    <property type="term" value="F:ATP binding"/>
    <property type="evidence" value="ECO:0007669"/>
    <property type="project" value="UniProtKB-KW"/>
</dbReference>
<keyword evidence="12" id="KW-0175">Coiled coil</keyword>
<comment type="subcellular location">
    <subcellularLocation>
        <location evidence="1">Mitochondrion</location>
    </subcellularLocation>
</comment>
<evidence type="ECO:0000256" key="9">
    <source>
        <dbReference type="ARBA" id="ARBA00030865"/>
    </source>
</evidence>
<evidence type="ECO:0000256" key="11">
    <source>
        <dbReference type="RuleBase" id="RU363037"/>
    </source>
</evidence>
<keyword evidence="6 11" id="KW-0067">ATP-binding</keyword>
<dbReference type="GO" id="GO:0006424">
    <property type="term" value="P:glutamyl-tRNA aminoacylation"/>
    <property type="evidence" value="ECO:0007669"/>
    <property type="project" value="InterPro"/>
</dbReference>
<feature type="coiled-coil region" evidence="12">
    <location>
        <begin position="590"/>
        <end position="617"/>
    </location>
</feature>
<dbReference type="InterPro" id="IPR008925">
    <property type="entry name" value="aa_tRNA-synth_I_cd-bd_sf"/>
</dbReference>
<dbReference type="HOGENOM" id="CLU_015768_6_3_1"/>
<evidence type="ECO:0000256" key="6">
    <source>
        <dbReference type="ARBA" id="ARBA00022840"/>
    </source>
</evidence>
<keyword evidence="5 11" id="KW-0547">Nucleotide-binding</keyword>
<dbReference type="KEGG" id="mbe:MBM_01866"/>
<evidence type="ECO:0000256" key="10">
    <source>
        <dbReference type="ARBA" id="ARBA00072917"/>
    </source>
</evidence>
<dbReference type="SUPFAM" id="SSF52374">
    <property type="entry name" value="Nucleotidylyl transferase"/>
    <property type="match status" value="1"/>
</dbReference>
<dbReference type="PANTHER" id="PTHR43311">
    <property type="entry name" value="GLUTAMATE--TRNA LIGASE"/>
    <property type="match status" value="1"/>
</dbReference>
<dbReference type="EMBL" id="JH921430">
    <property type="protein sequence ID" value="EKD19914.1"/>
    <property type="molecule type" value="Genomic_DNA"/>
</dbReference>
<protein>
    <recommendedName>
        <fullName evidence="10">Glutamate--tRNA ligase, mitochondrial</fullName>
        <ecNumber evidence="3">6.1.1.17</ecNumber>
    </recommendedName>
    <alternativeName>
        <fullName evidence="9">Glutamyl-tRNA synthetase</fullName>
    </alternativeName>
</protein>
<dbReference type="OrthoDB" id="428822at2759"/>
<dbReference type="PANTHER" id="PTHR43311:SF2">
    <property type="entry name" value="GLUTAMATE--TRNA LIGASE, MITOCHONDRIAL-RELATED"/>
    <property type="match status" value="1"/>
</dbReference>
<dbReference type="Gene3D" id="1.10.10.350">
    <property type="match status" value="1"/>
</dbReference>
<dbReference type="Proteomes" id="UP000006753">
    <property type="component" value="Unassembled WGS sequence"/>
</dbReference>
<keyword evidence="4 11" id="KW-0436">Ligase</keyword>
<organism evidence="14 15">
    <name type="scientific">Marssonina brunnea f. sp. multigermtubi (strain MB_m1)</name>
    <name type="common">Marssonina leaf spot fungus</name>
    <dbReference type="NCBI Taxonomy" id="1072389"/>
    <lineage>
        <taxon>Eukaryota</taxon>
        <taxon>Fungi</taxon>
        <taxon>Dikarya</taxon>
        <taxon>Ascomycota</taxon>
        <taxon>Pezizomycotina</taxon>
        <taxon>Leotiomycetes</taxon>
        <taxon>Helotiales</taxon>
        <taxon>Drepanopezizaceae</taxon>
        <taxon>Drepanopeziza</taxon>
    </lineage>
</organism>
<dbReference type="AlphaFoldDB" id="K1Y404"/>
<sequence>MLLLLSAARRAPKIHWVCQSCRGHASRSPNTFKYTSLSTASQELRKGGPARTRFAPSPTGYLHLGSLRTALFNFLIAKATGGKFLLRIEDTDRNRTLKGAEEKLFQDLEWAGIEWDEGPKVGGPFGPYKQSERTALYREHAQKLLESGHAYRCFCSPERLYELAAHRSRQGLPPDYDRTCAHLHGEQSDEKAAKGDAHVVRLKVPDKYPIFHDLVYGLVRQRSDLTTKPRGFDAFGAIGSFDDPILLKSDGFPTYHLANVVDDHLMEITHVIRGSEWMSSTPKHLAMYQAFGWEPPAFAHVGLLLDKDRQKLSKRTASTDISAYREMGIFPETLTNFVALLGWSHNAGKDIMSMKDLIHNASMKYTRGDSIVGFEKLNFLQKRHAARYASQSEAPDHPLHDLTELAVKPIVKLLDRRLENADNQIPIYSAIPKGQAREEYIHAILMADAQNYQTPSDFITRSHYFFSAPTAVELAEKVPNLKLRNVPPGIPFVPDLDTVTLFRSIYQHPEEEWTVEHIRGKIAWIIKQGTTMSLVALNEDQGETGTSGGEGAEKIISQAWGKLLHGYLRWAIAGSVPGPDGAQTMQILGREETMGRLELAEKVMRESQAERERKAAEKGVQVNREWL</sequence>
<dbReference type="GO" id="GO:0032543">
    <property type="term" value="P:mitochondrial translation"/>
    <property type="evidence" value="ECO:0007669"/>
    <property type="project" value="EnsemblFungi"/>
</dbReference>
<dbReference type="InterPro" id="IPR000924">
    <property type="entry name" value="Glu/Gln-tRNA-synth"/>
</dbReference>
<dbReference type="PRINTS" id="PR00987">
    <property type="entry name" value="TRNASYNTHGLU"/>
</dbReference>
<dbReference type="NCBIfam" id="TIGR00464">
    <property type="entry name" value="gltX_bact"/>
    <property type="match status" value="1"/>
</dbReference>